<dbReference type="Pfam" id="PF04535">
    <property type="entry name" value="CASP_dom"/>
    <property type="match status" value="1"/>
</dbReference>
<feature type="domain" description="Casparian strip membrane protein" evidence="10">
    <location>
        <begin position="61"/>
        <end position="190"/>
    </location>
</feature>
<evidence type="ECO:0000313" key="12">
    <source>
        <dbReference type="RefSeq" id="XP_015897666.3"/>
    </source>
</evidence>
<dbReference type="PANTHER" id="PTHR33573">
    <property type="entry name" value="CASP-LIKE PROTEIN 4A4"/>
    <property type="match status" value="1"/>
</dbReference>
<dbReference type="GO" id="GO:0005886">
    <property type="term" value="C:plasma membrane"/>
    <property type="evidence" value="ECO:0007669"/>
    <property type="project" value="UniProtKB-SubCell"/>
</dbReference>
<sequence length="209" mass="23044">MTDSKDTTPSKTHHTGSTPFNSTAGTTTPAADVENQTGSTGGTGFGIAGILRRWKREDLLKRGYLALRGLAFLFSVLAFIVMASNKHDDWKKFDRFEEYRYVLAIAILSTLYTGLQALRQVHELSTARYYIQRSTSNMIDFFGDQITAYLLISSASSAIPLTNRLRESQDDIFTDSSAAAISMSFLAFFALALSSLISGYKLSNQASYV</sequence>
<evidence type="ECO:0000256" key="7">
    <source>
        <dbReference type="ARBA" id="ARBA00023136"/>
    </source>
</evidence>
<feature type="transmembrane region" description="Helical" evidence="8">
    <location>
        <begin position="179"/>
        <end position="200"/>
    </location>
</feature>
<evidence type="ECO:0000313" key="11">
    <source>
        <dbReference type="Proteomes" id="UP001652623"/>
    </source>
</evidence>
<feature type="transmembrane region" description="Helical" evidence="8">
    <location>
        <begin position="99"/>
        <end position="118"/>
    </location>
</feature>
<evidence type="ECO:0000256" key="3">
    <source>
        <dbReference type="ARBA" id="ARBA00011489"/>
    </source>
</evidence>
<feature type="compositionally biased region" description="Polar residues" evidence="9">
    <location>
        <begin position="9"/>
        <end position="29"/>
    </location>
</feature>
<keyword evidence="11" id="KW-1185">Reference proteome</keyword>
<feature type="transmembrane region" description="Helical" evidence="8">
    <location>
        <begin position="65"/>
        <end position="84"/>
    </location>
</feature>
<dbReference type="FunCoup" id="A0A6P4AN58">
    <property type="interactions" value="164"/>
</dbReference>
<evidence type="ECO:0000256" key="5">
    <source>
        <dbReference type="ARBA" id="ARBA00022692"/>
    </source>
</evidence>
<keyword evidence="6 8" id="KW-1133">Transmembrane helix</keyword>
<comment type="subunit">
    <text evidence="3 8">Homodimer and heterodimers.</text>
</comment>
<feature type="region of interest" description="Disordered" evidence="9">
    <location>
        <begin position="1"/>
        <end position="39"/>
    </location>
</feature>
<dbReference type="AlphaFoldDB" id="A0A6P4AN58"/>
<dbReference type="KEGG" id="zju:107431287"/>
<keyword evidence="4 8" id="KW-1003">Cell membrane</keyword>
<evidence type="ECO:0000256" key="1">
    <source>
        <dbReference type="ARBA" id="ARBA00004651"/>
    </source>
</evidence>
<reference evidence="12" key="1">
    <citation type="submission" date="2025-08" db="UniProtKB">
        <authorList>
            <consortium name="RefSeq"/>
        </authorList>
    </citation>
    <scope>IDENTIFICATION</scope>
    <source>
        <tissue evidence="12">Seedling</tissue>
    </source>
</reference>
<comment type="similarity">
    <text evidence="2 8">Belongs to the Casparian strip membrane proteins (CASP) family.</text>
</comment>
<dbReference type="InParanoid" id="A0A6P4AN58"/>
<name>A0A6P4AN58_ZIZJJ</name>
<comment type="subcellular location">
    <subcellularLocation>
        <location evidence="1 8">Cell membrane</location>
        <topology evidence="1 8">Multi-pass membrane protein</topology>
    </subcellularLocation>
</comment>
<keyword evidence="7 8" id="KW-0472">Membrane</keyword>
<dbReference type="Proteomes" id="UP001652623">
    <property type="component" value="Chromosome 6"/>
</dbReference>
<dbReference type="RefSeq" id="XP_015897666.3">
    <property type="nucleotide sequence ID" value="XM_016042180.4"/>
</dbReference>
<accession>A0A6P4AN58</accession>
<evidence type="ECO:0000256" key="2">
    <source>
        <dbReference type="ARBA" id="ARBA00007651"/>
    </source>
</evidence>
<feature type="transmembrane region" description="Helical" evidence="8">
    <location>
        <begin position="139"/>
        <end position="159"/>
    </location>
</feature>
<evidence type="ECO:0000256" key="4">
    <source>
        <dbReference type="ARBA" id="ARBA00022475"/>
    </source>
</evidence>
<proteinExistence type="inferred from homology"/>
<evidence type="ECO:0000256" key="6">
    <source>
        <dbReference type="ARBA" id="ARBA00022989"/>
    </source>
</evidence>
<evidence type="ECO:0000256" key="9">
    <source>
        <dbReference type="SAM" id="MobiDB-lite"/>
    </source>
</evidence>
<evidence type="ECO:0000256" key="8">
    <source>
        <dbReference type="RuleBase" id="RU361233"/>
    </source>
</evidence>
<dbReference type="PANTHER" id="PTHR33573:SF57">
    <property type="entry name" value="CASP-LIKE PROTEIN 4B1"/>
    <property type="match status" value="1"/>
</dbReference>
<protein>
    <recommendedName>
        <fullName evidence="8">CASP-like protein</fullName>
    </recommendedName>
</protein>
<dbReference type="GeneID" id="107431287"/>
<organism evidence="11 12">
    <name type="scientific">Ziziphus jujuba</name>
    <name type="common">Chinese jujube</name>
    <name type="synonym">Ziziphus sativa</name>
    <dbReference type="NCBI Taxonomy" id="326968"/>
    <lineage>
        <taxon>Eukaryota</taxon>
        <taxon>Viridiplantae</taxon>
        <taxon>Streptophyta</taxon>
        <taxon>Embryophyta</taxon>
        <taxon>Tracheophyta</taxon>
        <taxon>Spermatophyta</taxon>
        <taxon>Magnoliopsida</taxon>
        <taxon>eudicotyledons</taxon>
        <taxon>Gunneridae</taxon>
        <taxon>Pentapetalae</taxon>
        <taxon>rosids</taxon>
        <taxon>fabids</taxon>
        <taxon>Rosales</taxon>
        <taxon>Rhamnaceae</taxon>
        <taxon>Paliureae</taxon>
        <taxon>Ziziphus</taxon>
    </lineage>
</organism>
<keyword evidence="5 8" id="KW-0812">Transmembrane</keyword>
<evidence type="ECO:0000259" key="10">
    <source>
        <dbReference type="Pfam" id="PF04535"/>
    </source>
</evidence>
<gene>
    <name evidence="12" type="primary">LOC107431287</name>
</gene>
<dbReference type="InterPro" id="IPR006702">
    <property type="entry name" value="CASP_dom"/>
</dbReference>